<dbReference type="PIRSF" id="PIRSF037037">
    <property type="entry name" value="Kelch-like_protein_gigaxonin"/>
    <property type="match status" value="1"/>
</dbReference>
<dbReference type="FunCoup" id="A0A6P8HB85">
    <property type="interactions" value="548"/>
</dbReference>
<dbReference type="PANTHER" id="PTHR45632:SF3">
    <property type="entry name" value="KELCH-LIKE PROTEIN 32"/>
    <property type="match status" value="1"/>
</dbReference>
<dbReference type="InterPro" id="IPR056737">
    <property type="entry name" value="Beta-prop_ATRN-MKLN-like"/>
</dbReference>
<organism evidence="4 5">
    <name type="scientific">Actinia tenebrosa</name>
    <name type="common">Australian red waratah sea anemone</name>
    <dbReference type="NCBI Taxonomy" id="6105"/>
    <lineage>
        <taxon>Eukaryota</taxon>
        <taxon>Metazoa</taxon>
        <taxon>Cnidaria</taxon>
        <taxon>Anthozoa</taxon>
        <taxon>Hexacorallia</taxon>
        <taxon>Actiniaria</taxon>
        <taxon>Actiniidae</taxon>
        <taxon>Actinia</taxon>
    </lineage>
</organism>
<evidence type="ECO:0000256" key="2">
    <source>
        <dbReference type="ARBA" id="ARBA00022737"/>
    </source>
</evidence>
<dbReference type="InterPro" id="IPR011333">
    <property type="entry name" value="SKP1/BTB/POZ_sf"/>
</dbReference>
<feature type="domain" description="BTB" evidence="3">
    <location>
        <begin position="37"/>
        <end position="107"/>
    </location>
</feature>
<dbReference type="RefSeq" id="XP_031549937.1">
    <property type="nucleotide sequence ID" value="XM_031694077.1"/>
</dbReference>
<sequence length="594" mass="66653">MAEPKEKVMHTTDHDLQSYTENLANSLNNFRKQQIFCDVVLVVEGKKFQAHKNVLASSSPYFNKVFNQPAKKKKKEKDLVLVVNDVSLKVMEHLLEYLYTGVVDLSVNNVSGLIMAANILLLPRLKSMGCKFLSNSLNLENCINIFSFADRNDCVELKKVAQLYINKDFKSVCKTESFLKLSLKQIEEIVSNDDIVVDREEEVYEAILAWVKHEGKSRNSYFSCLFRHVRLASMSKYYLHTNIGSEELVKTNRQCIELLLDAMKYLSLMQAGHQGTPTIGPRKCLKKQVDAVITCGGLYEGNEKSSCLCFVPSEEAWFSLAPITAEKSRRRWAHGMAEVEGFVYVVGGFYDDSKQDATSNVCRYDFRTNTWVEVSALRQCTSLPAVTVHDGQLYVIGGTDNDALRDTQRYSPETNTWESLARLSVGRCAACAAADDHHVYVFGGMQESSDFLDTAEKYEPSANTWIPIESMSTVRAFACVAAVGEKIYVIGGSTDVLGKDALSSCEVYDTRAQEWRMIASMGIPRFAATTTVIHERLYVLGGGQASETFSSVESYSVVNDEWKKDIDMPRASAHLQCCAVQIPKDLLRTTPRLY</sequence>
<dbReference type="Gene3D" id="3.30.710.10">
    <property type="entry name" value="Potassium Channel Kv1.1, Chain A"/>
    <property type="match status" value="1"/>
</dbReference>
<dbReference type="Proteomes" id="UP000515163">
    <property type="component" value="Unplaced"/>
</dbReference>
<dbReference type="KEGG" id="aten:116287400"/>
<dbReference type="Pfam" id="PF07707">
    <property type="entry name" value="BACK"/>
    <property type="match status" value="1"/>
</dbReference>
<dbReference type="Gene3D" id="2.120.10.80">
    <property type="entry name" value="Kelch-type beta propeller"/>
    <property type="match status" value="1"/>
</dbReference>
<dbReference type="InterPro" id="IPR011705">
    <property type="entry name" value="BACK"/>
</dbReference>
<dbReference type="OrthoDB" id="5955889at2759"/>
<keyword evidence="1" id="KW-0880">Kelch repeat</keyword>
<reference evidence="5" key="1">
    <citation type="submission" date="2025-08" db="UniProtKB">
        <authorList>
            <consortium name="RefSeq"/>
        </authorList>
    </citation>
    <scope>IDENTIFICATION</scope>
    <source>
        <tissue evidence="5">Tentacle</tissue>
    </source>
</reference>
<dbReference type="Pfam" id="PF24981">
    <property type="entry name" value="Beta-prop_ATRN-LZTR1"/>
    <property type="match status" value="1"/>
</dbReference>
<dbReference type="PANTHER" id="PTHR45632">
    <property type="entry name" value="LD33804P"/>
    <property type="match status" value="1"/>
</dbReference>
<dbReference type="Pfam" id="PF00651">
    <property type="entry name" value="BTB"/>
    <property type="match status" value="1"/>
</dbReference>
<name>A0A6P8HB85_ACTTE</name>
<dbReference type="InterPro" id="IPR006652">
    <property type="entry name" value="Kelch_1"/>
</dbReference>
<dbReference type="GeneID" id="116287400"/>
<dbReference type="SMART" id="SM00612">
    <property type="entry name" value="Kelch"/>
    <property type="match status" value="6"/>
</dbReference>
<dbReference type="InterPro" id="IPR000210">
    <property type="entry name" value="BTB/POZ_dom"/>
</dbReference>
<dbReference type="InterPro" id="IPR017096">
    <property type="entry name" value="BTB-kelch_protein"/>
</dbReference>
<dbReference type="InterPro" id="IPR015915">
    <property type="entry name" value="Kelch-typ_b-propeller"/>
</dbReference>
<keyword evidence="4" id="KW-1185">Reference proteome</keyword>
<dbReference type="Gene3D" id="1.25.40.420">
    <property type="match status" value="1"/>
</dbReference>
<dbReference type="InParanoid" id="A0A6P8HB85"/>
<accession>A0A6P8HB85</accession>
<proteinExistence type="predicted"/>
<dbReference type="SMART" id="SM00225">
    <property type="entry name" value="BTB"/>
    <property type="match status" value="1"/>
</dbReference>
<protein>
    <submittedName>
        <fullName evidence="5">Kelch-like protein 17</fullName>
    </submittedName>
</protein>
<keyword evidence="2" id="KW-0677">Repeat</keyword>
<evidence type="ECO:0000256" key="1">
    <source>
        <dbReference type="ARBA" id="ARBA00022441"/>
    </source>
</evidence>
<evidence type="ECO:0000313" key="5">
    <source>
        <dbReference type="RefSeq" id="XP_031549937.1"/>
    </source>
</evidence>
<evidence type="ECO:0000259" key="3">
    <source>
        <dbReference type="PROSITE" id="PS50097"/>
    </source>
</evidence>
<gene>
    <name evidence="5" type="primary">LOC116287400</name>
</gene>
<dbReference type="FunFam" id="1.25.40.420:FF:000001">
    <property type="entry name" value="Kelch-like family member 12"/>
    <property type="match status" value="1"/>
</dbReference>
<evidence type="ECO:0000313" key="4">
    <source>
        <dbReference type="Proteomes" id="UP000515163"/>
    </source>
</evidence>
<dbReference type="SMART" id="SM00875">
    <property type="entry name" value="BACK"/>
    <property type="match status" value="1"/>
</dbReference>
<dbReference type="SUPFAM" id="SSF117281">
    <property type="entry name" value="Kelch motif"/>
    <property type="match status" value="1"/>
</dbReference>
<dbReference type="PROSITE" id="PS50097">
    <property type="entry name" value="BTB"/>
    <property type="match status" value="1"/>
</dbReference>
<dbReference type="SUPFAM" id="SSF54695">
    <property type="entry name" value="POZ domain"/>
    <property type="match status" value="1"/>
</dbReference>
<dbReference type="AlphaFoldDB" id="A0A6P8HB85"/>